<dbReference type="EMBL" id="CP102294">
    <property type="protein sequence ID" value="UWN56381.1"/>
    <property type="molecule type" value="Genomic_DNA"/>
</dbReference>
<keyword evidence="2" id="KW-1185">Reference proteome</keyword>
<protein>
    <submittedName>
        <fullName evidence="1">Uncharacterized protein</fullName>
    </submittedName>
</protein>
<proteinExistence type="predicted"/>
<dbReference type="GeneID" id="82891435"/>
<reference evidence="1" key="1">
    <citation type="journal article" date="2022" name="Cell">
        <title>Design, construction, and in vivo augmentation of a complex gut microbiome.</title>
        <authorList>
            <person name="Cheng A.G."/>
            <person name="Ho P.Y."/>
            <person name="Aranda-Diaz A."/>
            <person name="Jain S."/>
            <person name="Yu F.B."/>
            <person name="Meng X."/>
            <person name="Wang M."/>
            <person name="Iakiviak M."/>
            <person name="Nagashima K."/>
            <person name="Zhao A."/>
            <person name="Murugkar P."/>
            <person name="Patil A."/>
            <person name="Atabakhsh K."/>
            <person name="Weakley A."/>
            <person name="Yan J."/>
            <person name="Brumbaugh A.R."/>
            <person name="Higginbottom S."/>
            <person name="Dimas A."/>
            <person name="Shiver A.L."/>
            <person name="Deutschbauer A."/>
            <person name="Neff N."/>
            <person name="Sonnenburg J.L."/>
            <person name="Huang K.C."/>
            <person name="Fischbach M.A."/>
        </authorList>
    </citation>
    <scope>NUCLEOTIDE SEQUENCE</scope>
    <source>
        <strain evidence="1">AP11</strain>
    </source>
</reference>
<sequence length="256" mass="29028">MNGEMYQICCIVAAGKRALQYGEPIQYTPAQYENAITFSCLPGKLFSETKRCIAPRIETWFEFLQSKGLQDIALACPTDVTDKTILGFSNTTESSVLCFYQSGETSYFAPNWQFDPEKRLWNTEYSEYRCPDSPSEKPRFENNTDSFRQALSDIEKLAIQIRCEGFAHIFHSAKNLLDGIGEYPDKKYGLQLPPISHEKLQIFEAASLADVFGGMGSWNDDPLCAAQDMGLDQEYQTLSDRLLKNIRLAILYAINE</sequence>
<evidence type="ECO:0000313" key="1">
    <source>
        <dbReference type="EMBL" id="UWN56381.1"/>
    </source>
</evidence>
<dbReference type="RefSeq" id="WP_019246183.1">
    <property type="nucleotide sequence ID" value="NZ_CAPH01000013.1"/>
</dbReference>
<name>A0ABY5UWE3_9BACT</name>
<evidence type="ECO:0000313" key="2">
    <source>
        <dbReference type="Proteomes" id="UP001059295"/>
    </source>
</evidence>
<accession>A0ABY5UWE3</accession>
<gene>
    <name evidence="1" type="ORF">NQ491_06835</name>
</gene>
<organism evidence="1 2">
    <name type="scientific">Alistipes ihumii AP11</name>
    <dbReference type="NCBI Taxonomy" id="1211813"/>
    <lineage>
        <taxon>Bacteria</taxon>
        <taxon>Pseudomonadati</taxon>
        <taxon>Bacteroidota</taxon>
        <taxon>Bacteroidia</taxon>
        <taxon>Bacteroidales</taxon>
        <taxon>Rikenellaceae</taxon>
        <taxon>Alistipes</taxon>
    </lineage>
</organism>
<dbReference type="Proteomes" id="UP001059295">
    <property type="component" value="Chromosome"/>
</dbReference>